<protein>
    <submittedName>
        <fullName evidence="2">Transcription factor DUO1-like isoform X1</fullName>
    </submittedName>
</protein>
<dbReference type="Proteomes" id="UP000790787">
    <property type="component" value="Chromosome 7"/>
</dbReference>
<reference evidence="2" key="2">
    <citation type="submission" date="2025-08" db="UniProtKB">
        <authorList>
            <consortium name="RefSeq"/>
        </authorList>
    </citation>
    <scope>IDENTIFICATION</scope>
    <source>
        <tissue evidence="2">Leaf</tissue>
    </source>
</reference>
<accession>A0AC58RLA4</accession>
<evidence type="ECO:0000313" key="1">
    <source>
        <dbReference type="Proteomes" id="UP000790787"/>
    </source>
</evidence>
<organism evidence="1 2">
    <name type="scientific">Nicotiana tabacum</name>
    <name type="common">Common tobacco</name>
    <dbReference type="NCBI Taxonomy" id="4097"/>
    <lineage>
        <taxon>Eukaryota</taxon>
        <taxon>Viridiplantae</taxon>
        <taxon>Streptophyta</taxon>
        <taxon>Embryophyta</taxon>
        <taxon>Tracheophyta</taxon>
        <taxon>Spermatophyta</taxon>
        <taxon>Magnoliopsida</taxon>
        <taxon>eudicotyledons</taxon>
        <taxon>Gunneridae</taxon>
        <taxon>Pentapetalae</taxon>
        <taxon>asterids</taxon>
        <taxon>lamiids</taxon>
        <taxon>Solanales</taxon>
        <taxon>Solanaceae</taxon>
        <taxon>Nicotianoideae</taxon>
        <taxon>Nicotianeae</taxon>
        <taxon>Nicotiana</taxon>
    </lineage>
</organism>
<keyword evidence="1" id="KW-1185">Reference proteome</keyword>
<name>A0AC58RLA4_TOBAC</name>
<evidence type="ECO:0000313" key="2">
    <source>
        <dbReference type="RefSeq" id="XP_075073499.1"/>
    </source>
</evidence>
<sequence length="341" mass="39125">MSDSMIKKGPWKAEEDEVLRKHVKKCGPRDWSSIRSKGLLQRTGKSCRLRWVNKLRPNLKKLVHLFILQYCFQLSSLFFVLIICWVAKFLFGVKFSAEEERTVIELQEQFGNKWATIATYLPGRTDNDVKNFWSSRQKKLARIMRTSVPQPSKPQKSNNREPPALQKLPSVEGPKLSSLAEERSLSMSQYCPSSYMNNPDTINMVQWPELVNSTSLPFEPDLLQPEFIPNEKRTCFGSQITLPFPQIPLQADFGHPLESQILPMKLEESDFLDFFGQLSASDIGDVQVPLVPASWSGPEKSSEIITMKREIDVPLTPDSFIDDFPMDMFDHIDPLPSPFNW</sequence>
<gene>
    <name evidence="2" type="primary">LOC107825179</name>
</gene>
<reference evidence="1" key="1">
    <citation type="journal article" date="2014" name="Nat. Commun.">
        <title>The tobacco genome sequence and its comparison with those of tomato and potato.</title>
        <authorList>
            <person name="Sierro N."/>
            <person name="Battey J.N."/>
            <person name="Ouadi S."/>
            <person name="Bakaher N."/>
            <person name="Bovet L."/>
            <person name="Willig A."/>
            <person name="Goepfert S."/>
            <person name="Peitsch M.C."/>
            <person name="Ivanov N.V."/>
        </authorList>
    </citation>
    <scope>NUCLEOTIDE SEQUENCE [LARGE SCALE GENOMIC DNA]</scope>
</reference>
<proteinExistence type="predicted"/>
<dbReference type="RefSeq" id="XP_075073499.1">
    <property type="nucleotide sequence ID" value="XM_075217398.1"/>
</dbReference>